<dbReference type="AlphaFoldDB" id="A0A2T0PYT5"/>
<feature type="transmembrane region" description="Helical" evidence="1">
    <location>
        <begin position="125"/>
        <end position="149"/>
    </location>
</feature>
<gene>
    <name evidence="2" type="ORF">CLV72_107228</name>
</gene>
<dbReference type="Proteomes" id="UP000237846">
    <property type="component" value="Unassembled WGS sequence"/>
</dbReference>
<evidence type="ECO:0000313" key="2">
    <source>
        <dbReference type="EMBL" id="PRX96705.1"/>
    </source>
</evidence>
<feature type="transmembrane region" description="Helical" evidence="1">
    <location>
        <begin position="87"/>
        <end position="105"/>
    </location>
</feature>
<name>A0A2T0PYT5_9ACTN</name>
<keyword evidence="3" id="KW-1185">Reference proteome</keyword>
<feature type="transmembrane region" description="Helical" evidence="1">
    <location>
        <begin position="190"/>
        <end position="209"/>
    </location>
</feature>
<feature type="transmembrane region" description="Helical" evidence="1">
    <location>
        <begin position="161"/>
        <end position="184"/>
    </location>
</feature>
<keyword evidence="1" id="KW-0812">Transmembrane</keyword>
<organism evidence="2 3">
    <name type="scientific">Allonocardiopsis opalescens</name>
    <dbReference type="NCBI Taxonomy" id="1144618"/>
    <lineage>
        <taxon>Bacteria</taxon>
        <taxon>Bacillati</taxon>
        <taxon>Actinomycetota</taxon>
        <taxon>Actinomycetes</taxon>
        <taxon>Streptosporangiales</taxon>
        <taxon>Allonocardiopsis</taxon>
    </lineage>
</organism>
<dbReference type="InterPro" id="IPR047928">
    <property type="entry name" value="Perm_prefix_1"/>
</dbReference>
<evidence type="ECO:0000313" key="3">
    <source>
        <dbReference type="Proteomes" id="UP000237846"/>
    </source>
</evidence>
<dbReference type="OrthoDB" id="5187995at2"/>
<protein>
    <submittedName>
        <fullName evidence="2">Uncharacterized protein</fullName>
    </submittedName>
</protein>
<accession>A0A2T0PYT5</accession>
<keyword evidence="1" id="KW-0472">Membrane</keyword>
<dbReference type="EMBL" id="PVZC01000007">
    <property type="protein sequence ID" value="PRX96705.1"/>
    <property type="molecule type" value="Genomic_DNA"/>
</dbReference>
<dbReference type="RefSeq" id="WP_106250119.1">
    <property type="nucleotide sequence ID" value="NZ_PVZC01000007.1"/>
</dbReference>
<sequence>MSAAPVRADPIEEHVAALAAVLHGPERDKARMLDELRDGLVDTADALVEQGLSGHAAARRAVREFGTVGQLAPSFQHELTLIQARHTARAVALTVPVLLACWYLVGMADLAQGRQLPAAAQLLAAATGGVAATAALCAAASLACTGALARRLPVWHRLPLVVAWTGTTAGIAFALSALALTTASAMSGNWQLSALAGAATLVVHARVAASARVCRECARLPAGGPVPA</sequence>
<comment type="caution">
    <text evidence="2">The sequence shown here is derived from an EMBL/GenBank/DDBJ whole genome shotgun (WGS) entry which is preliminary data.</text>
</comment>
<reference evidence="2 3" key="1">
    <citation type="submission" date="2018-03" db="EMBL/GenBank/DDBJ databases">
        <title>Genomic Encyclopedia of Archaeal and Bacterial Type Strains, Phase II (KMG-II): from individual species to whole genera.</title>
        <authorList>
            <person name="Goeker M."/>
        </authorList>
    </citation>
    <scope>NUCLEOTIDE SEQUENCE [LARGE SCALE GENOMIC DNA]</scope>
    <source>
        <strain evidence="2 3">DSM 45601</strain>
    </source>
</reference>
<dbReference type="NCBIfam" id="NF038403">
    <property type="entry name" value="perm_prefix_1"/>
    <property type="match status" value="1"/>
</dbReference>
<proteinExistence type="predicted"/>
<keyword evidence="1" id="KW-1133">Transmembrane helix</keyword>
<evidence type="ECO:0000256" key="1">
    <source>
        <dbReference type="SAM" id="Phobius"/>
    </source>
</evidence>